<accession>A0ABU1IIG6</accession>
<comment type="caution">
    <text evidence="1">The sequence shown here is derived from an EMBL/GenBank/DDBJ whole genome shotgun (WGS) entry which is preliminary data.</text>
</comment>
<gene>
    <name evidence="1" type="ORF">QE399_003912</name>
</gene>
<dbReference type="Proteomes" id="UP001267710">
    <property type="component" value="Unassembled WGS sequence"/>
</dbReference>
<name>A0ABU1IIG6_9BURK</name>
<dbReference type="InterPro" id="IPR011335">
    <property type="entry name" value="Restrct_endonuc-II-like"/>
</dbReference>
<dbReference type="RefSeq" id="WP_309831471.1">
    <property type="nucleotide sequence ID" value="NZ_JAVIZX010000001.1"/>
</dbReference>
<protein>
    <recommendedName>
        <fullName evidence="3">YqaJ-like recombinase domain-containing protein</fullName>
    </recommendedName>
</protein>
<dbReference type="SUPFAM" id="SSF52980">
    <property type="entry name" value="Restriction endonuclease-like"/>
    <property type="match status" value="1"/>
</dbReference>
<keyword evidence="2" id="KW-1185">Reference proteome</keyword>
<dbReference type="InterPro" id="IPR011604">
    <property type="entry name" value="PDDEXK-like_dom_sf"/>
</dbReference>
<evidence type="ECO:0000313" key="2">
    <source>
        <dbReference type="Proteomes" id="UP001267710"/>
    </source>
</evidence>
<evidence type="ECO:0000313" key="1">
    <source>
        <dbReference type="EMBL" id="MDR6216223.1"/>
    </source>
</evidence>
<dbReference type="EMBL" id="JAVIZX010000001">
    <property type="protein sequence ID" value="MDR6216223.1"/>
    <property type="molecule type" value="Genomic_DNA"/>
</dbReference>
<organism evidence="1 2">
    <name type="scientific">Paracidovorax wautersii</name>
    <dbReference type="NCBI Taxonomy" id="1177982"/>
    <lineage>
        <taxon>Bacteria</taxon>
        <taxon>Pseudomonadati</taxon>
        <taxon>Pseudomonadota</taxon>
        <taxon>Betaproteobacteria</taxon>
        <taxon>Burkholderiales</taxon>
        <taxon>Comamonadaceae</taxon>
        <taxon>Paracidovorax</taxon>
    </lineage>
</organism>
<reference evidence="1 2" key="1">
    <citation type="submission" date="2023-08" db="EMBL/GenBank/DDBJ databases">
        <title>Functional and genomic diversity of the sorghum phyllosphere microbiome.</title>
        <authorList>
            <person name="Shade A."/>
        </authorList>
    </citation>
    <scope>NUCLEOTIDE SEQUENCE [LARGE SCALE GENOMIC DNA]</scope>
    <source>
        <strain evidence="1 2">SORGH_AS_0335</strain>
    </source>
</reference>
<sequence length="220" mass="25491">MREILFRCSSIGKLMTEPKTKAEGPLSVGAKTYIRELAQQEIFGVEFEFSSKETQKGIEVEDLSIALLNRVRGLSLTKNAERKNNGLITGECDLFDAPRRRGHDLKSSWSAKTFPGWTKDCEDKLYEWQMRGYMWLWDADEWEVNHALVDTPERLIGYEPLQLHVVSHIPEHLRLTTWLIERDFAKERAIAEKVAAAREYYAEVIEEFDHIHRPAELQAA</sequence>
<proteinExistence type="predicted"/>
<dbReference type="Gene3D" id="3.90.320.10">
    <property type="match status" value="1"/>
</dbReference>
<evidence type="ECO:0008006" key="3">
    <source>
        <dbReference type="Google" id="ProtNLM"/>
    </source>
</evidence>